<evidence type="ECO:0000313" key="2">
    <source>
        <dbReference type="Proteomes" id="UP001556692"/>
    </source>
</evidence>
<proteinExistence type="predicted"/>
<sequence length="92" mass="9528">MPKTPPGVAGLRDGRSYADRSGDIAGSCGSLPARDRGACVVLAVAVGCQHHIAHVKREQQQIGECLVDFPKGPTGLALEAIFVRDVGNDSCG</sequence>
<protein>
    <submittedName>
        <fullName evidence="1">Uncharacterized protein</fullName>
    </submittedName>
</protein>
<reference evidence="1 2" key="1">
    <citation type="submission" date="2024-05" db="EMBL/GenBank/DDBJ databases">
        <authorList>
            <person name="Jiang F."/>
        </authorList>
    </citation>
    <scope>NUCLEOTIDE SEQUENCE [LARGE SCALE GENOMIC DNA]</scope>
    <source>
        <strain evidence="1 2">LZ166</strain>
    </source>
</reference>
<keyword evidence="2" id="KW-1185">Reference proteome</keyword>
<accession>A0ABV3SN21</accession>
<comment type="caution">
    <text evidence="1">The sequence shown here is derived from an EMBL/GenBank/DDBJ whole genome shotgun (WGS) entry which is preliminary data.</text>
</comment>
<name>A0ABV3SN21_9HYPH</name>
<dbReference type="EMBL" id="JBDPGJ010000004">
    <property type="protein sequence ID" value="MEX0407886.1"/>
    <property type="molecule type" value="Genomic_DNA"/>
</dbReference>
<gene>
    <name evidence="1" type="ORF">ABGN05_19675</name>
</gene>
<organism evidence="1 2">
    <name type="scientific">Aquibium pacificus</name>
    <dbReference type="NCBI Taxonomy" id="3153579"/>
    <lineage>
        <taxon>Bacteria</taxon>
        <taxon>Pseudomonadati</taxon>
        <taxon>Pseudomonadota</taxon>
        <taxon>Alphaproteobacteria</taxon>
        <taxon>Hyphomicrobiales</taxon>
        <taxon>Phyllobacteriaceae</taxon>
        <taxon>Aquibium</taxon>
    </lineage>
</organism>
<dbReference type="Proteomes" id="UP001556692">
    <property type="component" value="Unassembled WGS sequence"/>
</dbReference>
<evidence type="ECO:0000313" key="1">
    <source>
        <dbReference type="EMBL" id="MEX0407886.1"/>
    </source>
</evidence>
<dbReference type="RefSeq" id="WP_367955743.1">
    <property type="nucleotide sequence ID" value="NZ_JBDPGJ010000004.1"/>
</dbReference>